<dbReference type="EMBL" id="MU118378">
    <property type="protein sequence ID" value="KAF9642712.1"/>
    <property type="molecule type" value="Genomic_DNA"/>
</dbReference>
<dbReference type="Proteomes" id="UP000886501">
    <property type="component" value="Unassembled WGS sequence"/>
</dbReference>
<gene>
    <name evidence="1" type="ORF">BDM02DRAFT_3233695</name>
</gene>
<sequence>MTVAGILLPSLRVPSALCHFVRPPPTIAVPLGSQLSRGQLGWGFNRGGMSGCLIRGSKCGKLPTWTTRLTKFWTTNPASPVRFVLAHRRQTASRIGDNRFGAMGMRTDDLEHSNPEVGWECRAEVVVEPPSPFPSSVPGQDTGPCPPAFAHIACPLTNPLKDTPFEFTKPRADAMSLFVSPLSHLSSCNNVPPEPLTTSIMVWATRLAIVPLKPLPSSTVQPEITLPAPFTTPEITVLPHQIVPATIPPPPPSQQRSSKNWCENGVPSWEPSQSTVVQSPTFPLRKKGWPGSASSQPHGLNRCLSVQLRTIFVAVRASALMWGGIGMKTKWGKPTFMFNLFPLPPSRPRPIRVATVWARPPKSWEAAQLPETVYDATVRGDGSIYMPNGPVTAHAGLRDVVQIINNRVLCFDPVETDGTEAFVEHGFLPPGSKRYKDKRFIFDRVFDRDATQQDVCEAMSKPLSTNVLDGFNATVFAYGKSTMKRFATSSPNLVNPRRGGLQIREDKLVEASGLTELHPASVHEVKQIVLLGNTRRTQSPTNANETSPRSHAILQVHVTQSSCTANVAEERTVAALLIIDLAGSELEELSATSPAVAASSLVSSSSHSEETHFDDTHDALIYAERAASVKTKRRRRGFGGRTKPEKAAWSSPSPRSSLHHPRSRVLPTCSTSLPLHRVVLPEQALKATGKRPCSSRMDSGFLKSNGSATSVSPLSDQCASVDAPSENVSTGGIKPTSALRVPKVRDACPDGPTKRIPAAPRSFGNKPGRRRSNIGPMGKRVRRRSSLIPQLPQDTNASITNGPKRALMESPARRSPGKPKRLSLLSARLGATGKPRRPSTLSLLGDASAVDLSV</sequence>
<keyword evidence="2" id="KW-1185">Reference proteome</keyword>
<organism evidence="1 2">
    <name type="scientific">Thelephora ganbajun</name>
    <name type="common">Ganba fungus</name>
    <dbReference type="NCBI Taxonomy" id="370292"/>
    <lineage>
        <taxon>Eukaryota</taxon>
        <taxon>Fungi</taxon>
        <taxon>Dikarya</taxon>
        <taxon>Basidiomycota</taxon>
        <taxon>Agaricomycotina</taxon>
        <taxon>Agaricomycetes</taxon>
        <taxon>Thelephorales</taxon>
        <taxon>Thelephoraceae</taxon>
        <taxon>Thelephora</taxon>
    </lineage>
</organism>
<comment type="caution">
    <text evidence="1">The sequence shown here is derived from an EMBL/GenBank/DDBJ whole genome shotgun (WGS) entry which is preliminary data.</text>
</comment>
<reference evidence="1" key="2">
    <citation type="journal article" date="2020" name="Nat. Commun.">
        <title>Large-scale genome sequencing of mycorrhizal fungi provides insights into the early evolution of symbiotic traits.</title>
        <authorList>
            <person name="Miyauchi S."/>
            <person name="Kiss E."/>
            <person name="Kuo A."/>
            <person name="Drula E."/>
            <person name="Kohler A."/>
            <person name="Sanchez-Garcia M."/>
            <person name="Morin E."/>
            <person name="Andreopoulos B."/>
            <person name="Barry K.W."/>
            <person name="Bonito G."/>
            <person name="Buee M."/>
            <person name="Carver A."/>
            <person name="Chen C."/>
            <person name="Cichocki N."/>
            <person name="Clum A."/>
            <person name="Culley D."/>
            <person name="Crous P.W."/>
            <person name="Fauchery L."/>
            <person name="Girlanda M."/>
            <person name="Hayes R.D."/>
            <person name="Keri Z."/>
            <person name="LaButti K."/>
            <person name="Lipzen A."/>
            <person name="Lombard V."/>
            <person name="Magnuson J."/>
            <person name="Maillard F."/>
            <person name="Murat C."/>
            <person name="Nolan M."/>
            <person name="Ohm R.A."/>
            <person name="Pangilinan J."/>
            <person name="Pereira M.F."/>
            <person name="Perotto S."/>
            <person name="Peter M."/>
            <person name="Pfister S."/>
            <person name="Riley R."/>
            <person name="Sitrit Y."/>
            <person name="Stielow J.B."/>
            <person name="Szollosi G."/>
            <person name="Zifcakova L."/>
            <person name="Stursova M."/>
            <person name="Spatafora J.W."/>
            <person name="Tedersoo L."/>
            <person name="Vaario L.M."/>
            <person name="Yamada A."/>
            <person name="Yan M."/>
            <person name="Wang P."/>
            <person name="Xu J."/>
            <person name="Bruns T."/>
            <person name="Baldrian P."/>
            <person name="Vilgalys R."/>
            <person name="Dunand C."/>
            <person name="Henrissat B."/>
            <person name="Grigoriev I.V."/>
            <person name="Hibbett D."/>
            <person name="Nagy L.G."/>
            <person name="Martin F.M."/>
        </authorList>
    </citation>
    <scope>NUCLEOTIDE SEQUENCE</scope>
    <source>
        <strain evidence="1">P2</strain>
    </source>
</reference>
<accession>A0ACB6YZN5</accession>
<name>A0ACB6YZN5_THEGA</name>
<evidence type="ECO:0000313" key="1">
    <source>
        <dbReference type="EMBL" id="KAF9642712.1"/>
    </source>
</evidence>
<reference evidence="1" key="1">
    <citation type="submission" date="2019-10" db="EMBL/GenBank/DDBJ databases">
        <authorList>
            <consortium name="DOE Joint Genome Institute"/>
            <person name="Kuo A."/>
            <person name="Miyauchi S."/>
            <person name="Kiss E."/>
            <person name="Drula E."/>
            <person name="Kohler A."/>
            <person name="Sanchez-Garcia M."/>
            <person name="Andreopoulos B."/>
            <person name="Barry K.W."/>
            <person name="Bonito G."/>
            <person name="Buee M."/>
            <person name="Carver A."/>
            <person name="Chen C."/>
            <person name="Cichocki N."/>
            <person name="Clum A."/>
            <person name="Culley D."/>
            <person name="Crous P.W."/>
            <person name="Fauchery L."/>
            <person name="Girlanda M."/>
            <person name="Hayes R."/>
            <person name="Keri Z."/>
            <person name="Labutti K."/>
            <person name="Lipzen A."/>
            <person name="Lombard V."/>
            <person name="Magnuson J."/>
            <person name="Maillard F."/>
            <person name="Morin E."/>
            <person name="Murat C."/>
            <person name="Nolan M."/>
            <person name="Ohm R."/>
            <person name="Pangilinan J."/>
            <person name="Pereira M."/>
            <person name="Perotto S."/>
            <person name="Peter M."/>
            <person name="Riley R."/>
            <person name="Sitrit Y."/>
            <person name="Stielow B."/>
            <person name="Szollosi G."/>
            <person name="Zifcakova L."/>
            <person name="Stursova M."/>
            <person name="Spatafora J.W."/>
            <person name="Tedersoo L."/>
            <person name="Vaario L.-M."/>
            <person name="Yamada A."/>
            <person name="Yan M."/>
            <person name="Wang P."/>
            <person name="Xu J."/>
            <person name="Bruns T."/>
            <person name="Baldrian P."/>
            <person name="Vilgalys R."/>
            <person name="Henrissat B."/>
            <person name="Grigoriev I.V."/>
            <person name="Hibbett D."/>
            <person name="Nagy L.G."/>
            <person name="Martin F.M."/>
        </authorList>
    </citation>
    <scope>NUCLEOTIDE SEQUENCE</scope>
    <source>
        <strain evidence="1">P2</strain>
    </source>
</reference>
<protein>
    <submittedName>
        <fullName evidence="1">Uncharacterized protein</fullName>
    </submittedName>
</protein>
<proteinExistence type="predicted"/>
<evidence type="ECO:0000313" key="2">
    <source>
        <dbReference type="Proteomes" id="UP000886501"/>
    </source>
</evidence>